<keyword evidence="2" id="KW-0812">Transmembrane</keyword>
<feature type="transmembrane region" description="Helical" evidence="2">
    <location>
        <begin position="56"/>
        <end position="76"/>
    </location>
</feature>
<evidence type="ECO:0000313" key="4">
    <source>
        <dbReference type="Proteomes" id="UP001551329"/>
    </source>
</evidence>
<sequence>MPLNEGSHDDAPREGFEEELGAVLRSTGEGFSVEGRHELVSGGLTRGRRRLVRRRLAVTGGALALAAVGIGGVYGGSLLGIGGKATAAGVAAAPTPTSDTAKATEPSEAEKRRQAQMPQAQIPVKDIAAVIQANTPAGQWQFENLDGKGQSALGVYDDGAGKASVSVGLYRSAGGEGEAGAGQVECPSEVHVSFDSCTSKRLAGGDRLMVIQGYEYPDRREDTKHWRAVLLTKDGLLIDASEYNAPAQKGAAVSRENPPFTAAQLKALVTADDWRPLLDQLPKLPETATPPGAMPGETSGPEIQSTTRSLLPEGLRVTDGDGDHGYGFLVVDDGKGKSLVEINVQPRMGDVAHQLYASGNVTTLPDGRRVKVTQETAEKGGSGVVAWTVDTMTADGFRVVVSSLNAGGYRKAATRAEPALTIEQLKTIALSLRWLQEPKK</sequence>
<gene>
    <name evidence="3" type="ORF">AB0A88_12220</name>
</gene>
<dbReference type="Proteomes" id="UP001551329">
    <property type="component" value="Unassembled WGS sequence"/>
</dbReference>
<evidence type="ECO:0008006" key="5">
    <source>
        <dbReference type="Google" id="ProtNLM"/>
    </source>
</evidence>
<reference evidence="3 4" key="1">
    <citation type="submission" date="2024-06" db="EMBL/GenBank/DDBJ databases">
        <title>The Natural Products Discovery Center: Release of the First 8490 Sequenced Strains for Exploring Actinobacteria Biosynthetic Diversity.</title>
        <authorList>
            <person name="Kalkreuter E."/>
            <person name="Kautsar S.A."/>
            <person name="Yang D."/>
            <person name="Bader C.D."/>
            <person name="Teijaro C.N."/>
            <person name="Fluegel L."/>
            <person name="Davis C.M."/>
            <person name="Simpson J.R."/>
            <person name="Lauterbach L."/>
            <person name="Steele A.D."/>
            <person name="Gui C."/>
            <person name="Meng S."/>
            <person name="Li G."/>
            <person name="Viehrig K."/>
            <person name="Ye F."/>
            <person name="Su P."/>
            <person name="Kiefer A.F."/>
            <person name="Nichols A."/>
            <person name="Cepeda A.J."/>
            <person name="Yan W."/>
            <person name="Fan B."/>
            <person name="Jiang Y."/>
            <person name="Adhikari A."/>
            <person name="Zheng C.-J."/>
            <person name="Schuster L."/>
            <person name="Cowan T.M."/>
            <person name="Smanski M.J."/>
            <person name="Chevrette M.G."/>
            <person name="De Carvalho L.P.S."/>
            <person name="Shen B."/>
        </authorList>
    </citation>
    <scope>NUCLEOTIDE SEQUENCE [LARGE SCALE GENOMIC DNA]</scope>
    <source>
        <strain evidence="3 4">NPDC045974</strain>
    </source>
</reference>
<name>A0ABV3C7Y2_9ACTN</name>
<accession>A0ABV3C7Y2</accession>
<evidence type="ECO:0000256" key="2">
    <source>
        <dbReference type="SAM" id="Phobius"/>
    </source>
</evidence>
<feature type="region of interest" description="Disordered" evidence="1">
    <location>
        <begin position="284"/>
        <end position="305"/>
    </location>
</feature>
<evidence type="ECO:0000256" key="1">
    <source>
        <dbReference type="SAM" id="MobiDB-lite"/>
    </source>
</evidence>
<feature type="region of interest" description="Disordered" evidence="1">
    <location>
        <begin position="92"/>
        <end position="120"/>
    </location>
</feature>
<evidence type="ECO:0000313" key="3">
    <source>
        <dbReference type="EMBL" id="MEU7070896.1"/>
    </source>
</evidence>
<organism evidence="3 4">
    <name type="scientific">Streptomyces narbonensis</name>
    <dbReference type="NCBI Taxonomy" id="67333"/>
    <lineage>
        <taxon>Bacteria</taxon>
        <taxon>Bacillati</taxon>
        <taxon>Actinomycetota</taxon>
        <taxon>Actinomycetes</taxon>
        <taxon>Kitasatosporales</taxon>
        <taxon>Streptomycetaceae</taxon>
        <taxon>Streptomyces</taxon>
    </lineage>
</organism>
<keyword evidence="2" id="KW-1133">Transmembrane helix</keyword>
<protein>
    <recommendedName>
        <fullName evidence="5">LigA protein</fullName>
    </recommendedName>
</protein>
<dbReference type="EMBL" id="JBEZAE010000005">
    <property type="protein sequence ID" value="MEU7070896.1"/>
    <property type="molecule type" value="Genomic_DNA"/>
</dbReference>
<keyword evidence="4" id="KW-1185">Reference proteome</keyword>
<comment type="caution">
    <text evidence="3">The sequence shown here is derived from an EMBL/GenBank/DDBJ whole genome shotgun (WGS) entry which is preliminary data.</text>
</comment>
<keyword evidence="2" id="KW-0472">Membrane</keyword>
<proteinExistence type="predicted"/>
<dbReference type="RefSeq" id="WP_358471427.1">
    <property type="nucleotide sequence ID" value="NZ_JBEZAE010000005.1"/>
</dbReference>